<protein>
    <submittedName>
        <fullName evidence="1">Putative ATPase with chaperone activity</fullName>
    </submittedName>
</protein>
<sequence>MTDASQIQIPPSFIALYLAPNRSKPNATREQISQRYEFCEDLATMLTEHAADIKASLHVTEGDVLVRIHRGLLADGSGVSAQEAQWVLTRLAELLHWPMTLAARDA</sequence>
<organism evidence="1">
    <name type="scientific">mine drainage metagenome</name>
    <dbReference type="NCBI Taxonomy" id="410659"/>
    <lineage>
        <taxon>unclassified sequences</taxon>
        <taxon>metagenomes</taxon>
        <taxon>ecological metagenomes</taxon>
    </lineage>
</organism>
<dbReference type="AlphaFoldDB" id="E6PJP8"/>
<accession>E6PJP8</accession>
<proteinExistence type="predicted"/>
<reference evidence="1" key="1">
    <citation type="submission" date="2009-10" db="EMBL/GenBank/DDBJ databases">
        <title>Diversity of trophic interactions inside an arsenic-rich microbial ecosystem.</title>
        <authorList>
            <person name="Bertin P.N."/>
            <person name="Heinrich-Salmeron A."/>
            <person name="Pelletier E."/>
            <person name="Goulhen-Chollet F."/>
            <person name="Arsene-Ploetze F."/>
            <person name="Gallien S."/>
            <person name="Calteau A."/>
            <person name="Vallenet D."/>
            <person name="Casiot C."/>
            <person name="Chane-Woon-Ming B."/>
            <person name="Giloteaux L."/>
            <person name="Barakat M."/>
            <person name="Bonnefoy V."/>
            <person name="Bruneel O."/>
            <person name="Chandler M."/>
            <person name="Cleiss J."/>
            <person name="Duran R."/>
            <person name="Elbaz-Poulichet F."/>
            <person name="Fonknechten N."/>
            <person name="Lauga B."/>
            <person name="Mornico D."/>
            <person name="Ortet P."/>
            <person name="Schaeffer C."/>
            <person name="Siguier P."/>
            <person name="Alexander Thil Smith A."/>
            <person name="Van Dorsselaer A."/>
            <person name="Weissenbach J."/>
            <person name="Medigue C."/>
            <person name="Le Paslier D."/>
        </authorList>
    </citation>
    <scope>NUCLEOTIDE SEQUENCE</scope>
</reference>
<dbReference type="EMBL" id="CABM01000001">
    <property type="protein sequence ID" value="CBH95149.1"/>
    <property type="molecule type" value="Genomic_DNA"/>
</dbReference>
<name>E6PJP8_9ZZZZ</name>
<gene>
    <name evidence="1" type="ORF">CARN2_0536</name>
</gene>
<evidence type="ECO:0000313" key="1">
    <source>
        <dbReference type="EMBL" id="CBH95149.1"/>
    </source>
</evidence>
<comment type="caution">
    <text evidence="1">The sequence shown here is derived from an EMBL/GenBank/DDBJ whole genome shotgun (WGS) entry which is preliminary data.</text>
</comment>